<comment type="caution">
    <text evidence="1">The sequence shown here is derived from an EMBL/GenBank/DDBJ whole genome shotgun (WGS) entry which is preliminary data.</text>
</comment>
<dbReference type="PANTHER" id="PTHR15503">
    <property type="entry name" value="LDOC1 RELATED"/>
    <property type="match status" value="1"/>
</dbReference>
<name>A0A5D3BAS7_CUCMM</name>
<dbReference type="InterPro" id="IPR043128">
    <property type="entry name" value="Rev_trsase/Diguanyl_cyclase"/>
</dbReference>
<dbReference type="Pfam" id="PF08284">
    <property type="entry name" value="RVP_2"/>
    <property type="match status" value="1"/>
</dbReference>
<sequence>MLEPLSEQLAIYTPLGNVLLVNEVLCNYEVLVESLSILGDLLPLELQMLDVMLGMDFLYTRYAFMDCHKKEVIFRKPSLAEVIFRGERQIVPLSLISALKAEKLLRKGCTTFLAHVVEVQEEKLKPKDIPMVNEFLDVFSTGLSGMPRDREVEFTIELLAGTSPISQALYRMAPSELKELKVQLQELVDKGYVRPSVLPCGAPMLFVKKKDSTLRLCIEYRQLNKVIIRNKYPLPRMDDLLGHLKGATMFSKIDLRSGYH</sequence>
<evidence type="ECO:0000313" key="2">
    <source>
        <dbReference type="Proteomes" id="UP000321947"/>
    </source>
</evidence>
<dbReference type="InterPro" id="IPR043502">
    <property type="entry name" value="DNA/RNA_pol_sf"/>
</dbReference>
<dbReference type="AlphaFoldDB" id="A0A5D3BAS7"/>
<organism evidence="1 2">
    <name type="scientific">Cucumis melo var. makuwa</name>
    <name type="common">Oriental melon</name>
    <dbReference type="NCBI Taxonomy" id="1194695"/>
    <lineage>
        <taxon>Eukaryota</taxon>
        <taxon>Viridiplantae</taxon>
        <taxon>Streptophyta</taxon>
        <taxon>Embryophyta</taxon>
        <taxon>Tracheophyta</taxon>
        <taxon>Spermatophyta</taxon>
        <taxon>Magnoliopsida</taxon>
        <taxon>eudicotyledons</taxon>
        <taxon>Gunneridae</taxon>
        <taxon>Pentapetalae</taxon>
        <taxon>rosids</taxon>
        <taxon>fabids</taxon>
        <taxon>Cucurbitales</taxon>
        <taxon>Cucurbitaceae</taxon>
        <taxon>Benincaseae</taxon>
        <taxon>Cucumis</taxon>
    </lineage>
</organism>
<evidence type="ECO:0000313" key="1">
    <source>
        <dbReference type="EMBL" id="TYJ96942.1"/>
    </source>
</evidence>
<dbReference type="Gene3D" id="3.30.70.270">
    <property type="match status" value="1"/>
</dbReference>
<dbReference type="EMBL" id="SSTD01019167">
    <property type="protein sequence ID" value="TYJ96942.1"/>
    <property type="molecule type" value="Genomic_DNA"/>
</dbReference>
<proteinExistence type="predicted"/>
<gene>
    <name evidence="1" type="ORF">E5676_scaffold220G00500</name>
</gene>
<dbReference type="PANTHER" id="PTHR15503:SF45">
    <property type="entry name" value="RNA-DIRECTED DNA POLYMERASE HOMOLOG"/>
    <property type="match status" value="1"/>
</dbReference>
<reference evidence="1 2" key="1">
    <citation type="submission" date="2019-08" db="EMBL/GenBank/DDBJ databases">
        <title>Draft genome sequences of two oriental melons (Cucumis melo L. var makuwa).</title>
        <authorList>
            <person name="Kwon S.-Y."/>
        </authorList>
    </citation>
    <scope>NUCLEOTIDE SEQUENCE [LARGE SCALE GENOMIC DNA]</scope>
    <source>
        <strain evidence="2">cv. Chang Bougi</strain>
        <tissue evidence="1">Leaf</tissue>
    </source>
</reference>
<protein>
    <submittedName>
        <fullName evidence="1">DNA/RNA polymerases superfamily protein</fullName>
    </submittedName>
</protein>
<dbReference type="InterPro" id="IPR032567">
    <property type="entry name" value="RTL1-rel"/>
</dbReference>
<dbReference type="CDD" id="cd01647">
    <property type="entry name" value="RT_LTR"/>
    <property type="match status" value="1"/>
</dbReference>
<dbReference type="SUPFAM" id="SSF56672">
    <property type="entry name" value="DNA/RNA polymerases"/>
    <property type="match status" value="1"/>
</dbReference>
<dbReference type="Proteomes" id="UP000321947">
    <property type="component" value="Unassembled WGS sequence"/>
</dbReference>
<dbReference type="Gene3D" id="3.10.10.10">
    <property type="entry name" value="HIV Type 1 Reverse Transcriptase, subunit A, domain 1"/>
    <property type="match status" value="1"/>
</dbReference>
<accession>A0A5D3BAS7</accession>